<dbReference type="OrthoDB" id="9793499at2"/>
<dbReference type="SUPFAM" id="SSF51735">
    <property type="entry name" value="NAD(P)-binding Rossmann-fold domains"/>
    <property type="match status" value="1"/>
</dbReference>
<dbReference type="InterPro" id="IPR036291">
    <property type="entry name" value="NAD(P)-bd_dom_sf"/>
</dbReference>
<evidence type="ECO:0000313" key="3">
    <source>
        <dbReference type="EMBL" id="AWB67341.1"/>
    </source>
</evidence>
<dbReference type="PANTHER" id="PTHR43639:SF1">
    <property type="entry name" value="SHORT-CHAIN DEHYDROGENASE_REDUCTASE FAMILY PROTEIN"/>
    <property type="match status" value="1"/>
</dbReference>
<name>A0A2S0VSZ8_9ALTE</name>
<accession>A0A2S0VSZ8</accession>
<evidence type="ECO:0000256" key="1">
    <source>
        <dbReference type="ARBA" id="ARBA00006484"/>
    </source>
</evidence>
<dbReference type="FunFam" id="3.40.50.720:FF:000084">
    <property type="entry name" value="Short-chain dehydrogenase reductase"/>
    <property type="match status" value="1"/>
</dbReference>
<proteinExistence type="inferred from homology"/>
<dbReference type="Proteomes" id="UP000244441">
    <property type="component" value="Chromosome"/>
</dbReference>
<dbReference type="GO" id="GO:0016491">
    <property type="term" value="F:oxidoreductase activity"/>
    <property type="evidence" value="ECO:0007669"/>
    <property type="project" value="UniProtKB-KW"/>
</dbReference>
<dbReference type="InterPro" id="IPR020904">
    <property type="entry name" value="Sc_DH/Rdtase_CS"/>
</dbReference>
<comment type="similarity">
    <text evidence="1">Belongs to the short-chain dehydrogenases/reductases (SDR) family.</text>
</comment>
<dbReference type="KEGG" id="cate:C2869_13215"/>
<gene>
    <name evidence="3" type="ORF">C2869_13215</name>
</gene>
<dbReference type="InterPro" id="IPR002347">
    <property type="entry name" value="SDR_fam"/>
</dbReference>
<keyword evidence="2" id="KW-0560">Oxidoreductase</keyword>
<protein>
    <submittedName>
        <fullName evidence="3">Pteridine reductase</fullName>
    </submittedName>
</protein>
<reference evidence="3 4" key="1">
    <citation type="submission" date="2018-01" db="EMBL/GenBank/DDBJ databases">
        <title>Genome sequence of a Cantenovulum-like bacteria.</title>
        <authorList>
            <person name="Tan W.R."/>
            <person name="Lau N.-S."/>
            <person name="Go F."/>
            <person name="Amirul A.-A.A."/>
        </authorList>
    </citation>
    <scope>NUCLEOTIDE SEQUENCE [LARGE SCALE GENOMIC DNA]</scope>
    <source>
        <strain evidence="3 4">CCB-QB4</strain>
    </source>
</reference>
<evidence type="ECO:0000256" key="2">
    <source>
        <dbReference type="ARBA" id="ARBA00023002"/>
    </source>
</evidence>
<keyword evidence="4" id="KW-1185">Reference proteome</keyword>
<evidence type="ECO:0000313" key="4">
    <source>
        <dbReference type="Proteomes" id="UP000244441"/>
    </source>
</evidence>
<dbReference type="NCBIfam" id="NF006598">
    <property type="entry name" value="PRK09135.1"/>
    <property type="match status" value="1"/>
</dbReference>
<dbReference type="PRINTS" id="PR00081">
    <property type="entry name" value="GDHRDH"/>
</dbReference>
<organism evidence="3 4">
    <name type="scientific">Saccharobesus litoralis</name>
    <dbReference type="NCBI Taxonomy" id="2172099"/>
    <lineage>
        <taxon>Bacteria</taxon>
        <taxon>Pseudomonadati</taxon>
        <taxon>Pseudomonadota</taxon>
        <taxon>Gammaproteobacteria</taxon>
        <taxon>Alteromonadales</taxon>
        <taxon>Alteromonadaceae</taxon>
        <taxon>Saccharobesus</taxon>
    </lineage>
</organism>
<dbReference type="PRINTS" id="PR00080">
    <property type="entry name" value="SDRFAMILY"/>
</dbReference>
<dbReference type="AlphaFoldDB" id="A0A2S0VSZ8"/>
<dbReference type="Pfam" id="PF13561">
    <property type="entry name" value="adh_short_C2"/>
    <property type="match status" value="1"/>
</dbReference>
<dbReference type="Gene3D" id="3.40.50.720">
    <property type="entry name" value="NAD(P)-binding Rossmann-like Domain"/>
    <property type="match status" value="1"/>
</dbReference>
<dbReference type="PROSITE" id="PS00061">
    <property type="entry name" value="ADH_SHORT"/>
    <property type="match status" value="1"/>
</dbReference>
<sequence>MTEKVVLVTGSAKRVGAQIIKTFHQQGFNCLIHCRHSIDEAEVLKQSLNKQRDNSVDVIQADLNQFEDIHQLAEQANQRFGRLDVLVNNASSFYPTPVGDAISPHHWQDLFSSNAQAPLFLSNALAPALKKSQGCIINLTDIHAENPLRHHTIYCMAKAALVMMTKSLAKELAPDIRVNAVSPGAILWPEQTLTQDAKDQVINEIALERMGSPEDIASTIYFLAQQAPYVTGQILAVDGGRSLGRHALA</sequence>
<dbReference type="PANTHER" id="PTHR43639">
    <property type="entry name" value="OXIDOREDUCTASE, SHORT-CHAIN DEHYDROGENASE/REDUCTASE FAMILY (AFU_ORTHOLOGUE AFUA_5G02870)"/>
    <property type="match status" value="1"/>
</dbReference>
<dbReference type="RefSeq" id="WP_108603388.1">
    <property type="nucleotide sequence ID" value="NZ_CP026604.1"/>
</dbReference>
<dbReference type="EMBL" id="CP026604">
    <property type="protein sequence ID" value="AWB67341.1"/>
    <property type="molecule type" value="Genomic_DNA"/>
</dbReference>